<protein>
    <submittedName>
        <fullName evidence="1">Uncharacterized protein</fullName>
    </submittedName>
</protein>
<reference evidence="1 2" key="1">
    <citation type="submission" date="2024-09" db="EMBL/GenBank/DDBJ databases">
        <title>Nodulacao em especies de Leguminosae Basais da Amazonia e Caracterizacao dos Rizobios e Bacterias Associadas aos Nodulos.</title>
        <authorList>
            <person name="Jambeiro I.C.A."/>
            <person name="Lopes I.S."/>
            <person name="Aguiar E.R.G.R."/>
            <person name="Santos A.F.J."/>
            <person name="Dos Santos J.M.F."/>
            <person name="Gross E."/>
        </authorList>
    </citation>
    <scope>NUCLEOTIDE SEQUENCE [LARGE SCALE GENOMIC DNA]</scope>
    <source>
        <strain evidence="1 2">BRUESC1165</strain>
    </source>
</reference>
<dbReference type="RefSeq" id="WP_377028803.1">
    <property type="nucleotide sequence ID" value="NZ_JBHOMY010000010.1"/>
</dbReference>
<name>A0ABV6Y363_9HYPH</name>
<sequence>MADLLPDFIEFSPCFGKIVLSLLACRFSASCDVFINGNGCPQPFQPSHVGLSSGSLLEHYGQVTLGFREGFFRVQPGGLGLPRCGIVNLHRSALALKPGELGLCVDQLALKATQIRLDLDQGVFRLRTSCRSALRSGFISSRRNTLLLEPRNLGLGIRQLTQKAAQVSLSLCKSLLGFETGSIRPFCRGIAAGCSSDLCPNGIQLRICGLELDAEAGELRSLVLSLFGDSVSLGPDLDRVGGGLLGIPKLLPCRFPLCLNPADRSPKLFALIAQVGNVSGEFLSHFANSCFLGPSCRNLRLDPLQFCLSLGQFSLRLLPVTEPLVPVRLHPSCIGCSLLRIVGLTLRLGFTGF</sequence>
<proteinExistence type="predicted"/>
<keyword evidence="2" id="KW-1185">Reference proteome</keyword>
<dbReference type="EMBL" id="JBHOMY010000010">
    <property type="protein sequence ID" value="MFC1455718.1"/>
    <property type="molecule type" value="Genomic_DNA"/>
</dbReference>
<accession>A0ABV6Y363</accession>
<evidence type="ECO:0000313" key="2">
    <source>
        <dbReference type="Proteomes" id="UP001593940"/>
    </source>
</evidence>
<evidence type="ECO:0000313" key="1">
    <source>
        <dbReference type="EMBL" id="MFC1455718.1"/>
    </source>
</evidence>
<gene>
    <name evidence="1" type="ORF">ACETIH_03085</name>
</gene>
<organism evidence="1 2">
    <name type="scientific">Microvirga arabica</name>
    <dbReference type="NCBI Taxonomy" id="1128671"/>
    <lineage>
        <taxon>Bacteria</taxon>
        <taxon>Pseudomonadati</taxon>
        <taxon>Pseudomonadota</taxon>
        <taxon>Alphaproteobacteria</taxon>
        <taxon>Hyphomicrobiales</taxon>
        <taxon>Methylobacteriaceae</taxon>
        <taxon>Microvirga</taxon>
    </lineage>
</organism>
<comment type="caution">
    <text evidence="1">The sequence shown here is derived from an EMBL/GenBank/DDBJ whole genome shotgun (WGS) entry which is preliminary data.</text>
</comment>
<dbReference type="Proteomes" id="UP001593940">
    <property type="component" value="Unassembled WGS sequence"/>
</dbReference>